<comment type="caution">
    <text evidence="2">The sequence shown here is derived from an EMBL/GenBank/DDBJ whole genome shotgun (WGS) entry which is preliminary data.</text>
</comment>
<accession>A0AAD9GP28</accession>
<proteinExistence type="predicted"/>
<dbReference type="EMBL" id="JASMQC010000011">
    <property type="protein sequence ID" value="KAK1941743.1"/>
    <property type="molecule type" value="Genomic_DNA"/>
</dbReference>
<sequence length="87" mass="9856">MELLISYIKSGGNLKKMDKSCVKKMPPFNMTTTTEYRNGYLFTDDAYDGVYDENLFYQAIGISAVQSGEQSQSPKHLPQSHRIESVL</sequence>
<evidence type="ECO:0000313" key="2">
    <source>
        <dbReference type="EMBL" id="KAK1941743.1"/>
    </source>
</evidence>
<evidence type="ECO:0000256" key="1">
    <source>
        <dbReference type="SAM" id="MobiDB-lite"/>
    </source>
</evidence>
<protein>
    <submittedName>
        <fullName evidence="2">Uncharacterized protein</fullName>
    </submittedName>
</protein>
<dbReference type="AlphaFoldDB" id="A0AAD9GP28"/>
<evidence type="ECO:0000313" key="3">
    <source>
        <dbReference type="Proteomes" id="UP001259832"/>
    </source>
</evidence>
<name>A0AAD9GP28_9STRA</name>
<feature type="region of interest" description="Disordered" evidence="1">
    <location>
        <begin position="68"/>
        <end position="87"/>
    </location>
</feature>
<dbReference type="Proteomes" id="UP001259832">
    <property type="component" value="Unassembled WGS sequence"/>
</dbReference>
<gene>
    <name evidence="2" type="ORF">P3T76_006807</name>
</gene>
<organism evidence="2 3">
    <name type="scientific">Phytophthora citrophthora</name>
    <dbReference type="NCBI Taxonomy" id="4793"/>
    <lineage>
        <taxon>Eukaryota</taxon>
        <taxon>Sar</taxon>
        <taxon>Stramenopiles</taxon>
        <taxon>Oomycota</taxon>
        <taxon>Peronosporomycetes</taxon>
        <taxon>Peronosporales</taxon>
        <taxon>Peronosporaceae</taxon>
        <taxon>Phytophthora</taxon>
    </lineage>
</organism>
<reference evidence="2" key="1">
    <citation type="submission" date="2023-08" db="EMBL/GenBank/DDBJ databases">
        <title>Reference Genome Resource for the Citrus Pathogen Phytophthora citrophthora.</title>
        <authorList>
            <person name="Moller H."/>
            <person name="Coetzee B."/>
            <person name="Rose L.J."/>
            <person name="Van Niekerk J.M."/>
        </authorList>
    </citation>
    <scope>NUCLEOTIDE SEQUENCE</scope>
    <source>
        <strain evidence="2">STE-U-9442</strain>
    </source>
</reference>
<keyword evidence="3" id="KW-1185">Reference proteome</keyword>